<dbReference type="OrthoDB" id="10385105at2759"/>
<evidence type="ECO:0000313" key="2">
    <source>
        <dbReference type="EMBL" id="KRH72863.1"/>
    </source>
</evidence>
<proteinExistence type="predicted"/>
<keyword evidence="1" id="KW-1133">Transmembrane helix</keyword>
<dbReference type="Gramene" id="KRH72863">
    <property type="protein sequence ID" value="KRH72863"/>
    <property type="gene ID" value="GLYMA_02G238000"/>
</dbReference>
<protein>
    <submittedName>
        <fullName evidence="2 3">Uncharacterized protein</fullName>
    </submittedName>
</protein>
<keyword evidence="4" id="KW-1185">Reference proteome</keyword>
<name>A0A0R0LAQ0_SOYBN</name>
<gene>
    <name evidence="2" type="ORF">GLYMA_02G238000</name>
</gene>
<keyword evidence="1" id="KW-0812">Transmembrane</keyword>
<feature type="transmembrane region" description="Helical" evidence="1">
    <location>
        <begin position="48"/>
        <end position="69"/>
    </location>
</feature>
<dbReference type="EnsemblPlants" id="KRH72863">
    <property type="protein sequence ID" value="KRH72863"/>
    <property type="gene ID" value="GLYMA_02G238000"/>
</dbReference>
<organism evidence="2">
    <name type="scientific">Glycine max</name>
    <name type="common">Soybean</name>
    <name type="synonym">Glycine hispida</name>
    <dbReference type="NCBI Taxonomy" id="3847"/>
    <lineage>
        <taxon>Eukaryota</taxon>
        <taxon>Viridiplantae</taxon>
        <taxon>Streptophyta</taxon>
        <taxon>Embryophyta</taxon>
        <taxon>Tracheophyta</taxon>
        <taxon>Spermatophyta</taxon>
        <taxon>Magnoliopsida</taxon>
        <taxon>eudicotyledons</taxon>
        <taxon>Gunneridae</taxon>
        <taxon>Pentapetalae</taxon>
        <taxon>rosids</taxon>
        <taxon>fabids</taxon>
        <taxon>Fabales</taxon>
        <taxon>Fabaceae</taxon>
        <taxon>Papilionoideae</taxon>
        <taxon>50 kb inversion clade</taxon>
        <taxon>NPAAA clade</taxon>
        <taxon>indigoferoid/millettioid clade</taxon>
        <taxon>Phaseoleae</taxon>
        <taxon>Glycine</taxon>
        <taxon>Glycine subgen. Soja</taxon>
    </lineage>
</organism>
<reference evidence="3" key="2">
    <citation type="submission" date="2018-02" db="UniProtKB">
        <authorList>
            <consortium name="EnsemblPlants"/>
        </authorList>
    </citation>
    <scope>IDENTIFICATION</scope>
    <source>
        <strain evidence="3">Williams 82</strain>
    </source>
</reference>
<dbReference type="InParanoid" id="A0A0R0LAQ0"/>
<reference evidence="2" key="3">
    <citation type="submission" date="2018-07" db="EMBL/GenBank/DDBJ databases">
        <title>WGS assembly of Glycine max.</title>
        <authorList>
            <person name="Schmutz J."/>
            <person name="Cannon S."/>
            <person name="Schlueter J."/>
            <person name="Ma J."/>
            <person name="Mitros T."/>
            <person name="Nelson W."/>
            <person name="Hyten D."/>
            <person name="Song Q."/>
            <person name="Thelen J."/>
            <person name="Cheng J."/>
            <person name="Xu D."/>
            <person name="Hellsten U."/>
            <person name="May G."/>
            <person name="Yu Y."/>
            <person name="Sakurai T."/>
            <person name="Umezawa T."/>
            <person name="Bhattacharyya M."/>
            <person name="Sandhu D."/>
            <person name="Valliyodan B."/>
            <person name="Lindquist E."/>
            <person name="Peto M."/>
            <person name="Grant D."/>
            <person name="Shu S."/>
            <person name="Goodstein D."/>
            <person name="Barry K."/>
            <person name="Futrell-Griggs M."/>
            <person name="Abernathy B."/>
            <person name="Du J."/>
            <person name="Tian Z."/>
            <person name="Zhu L."/>
            <person name="Gill N."/>
            <person name="Joshi T."/>
            <person name="Libault M."/>
            <person name="Sethuraman A."/>
            <person name="Zhang X."/>
            <person name="Shinozaki K."/>
            <person name="Nguyen H."/>
            <person name="Wing R."/>
            <person name="Cregan P."/>
            <person name="Specht J."/>
            <person name="Grimwood J."/>
            <person name="Rokhsar D."/>
            <person name="Stacey G."/>
            <person name="Shoemaker R."/>
            <person name="Jackson S."/>
        </authorList>
    </citation>
    <scope>NUCLEOTIDE SEQUENCE</scope>
    <source>
        <tissue evidence="2">Callus</tissue>
    </source>
</reference>
<reference evidence="2 3" key="1">
    <citation type="journal article" date="2010" name="Nature">
        <title>Genome sequence of the palaeopolyploid soybean.</title>
        <authorList>
            <person name="Schmutz J."/>
            <person name="Cannon S.B."/>
            <person name="Schlueter J."/>
            <person name="Ma J."/>
            <person name="Mitros T."/>
            <person name="Nelson W."/>
            <person name="Hyten D.L."/>
            <person name="Song Q."/>
            <person name="Thelen J.J."/>
            <person name="Cheng J."/>
            <person name="Xu D."/>
            <person name="Hellsten U."/>
            <person name="May G.D."/>
            <person name="Yu Y."/>
            <person name="Sakurai T."/>
            <person name="Umezawa T."/>
            <person name="Bhattacharyya M.K."/>
            <person name="Sandhu D."/>
            <person name="Valliyodan B."/>
            <person name="Lindquist E."/>
            <person name="Peto M."/>
            <person name="Grant D."/>
            <person name="Shu S."/>
            <person name="Goodstein D."/>
            <person name="Barry K."/>
            <person name="Futrell-Griggs M."/>
            <person name="Abernathy B."/>
            <person name="Du J."/>
            <person name="Tian Z."/>
            <person name="Zhu L."/>
            <person name="Gill N."/>
            <person name="Joshi T."/>
            <person name="Libault M."/>
            <person name="Sethuraman A."/>
            <person name="Zhang X.-C."/>
            <person name="Shinozaki K."/>
            <person name="Nguyen H.T."/>
            <person name="Wing R.A."/>
            <person name="Cregan P."/>
            <person name="Specht J."/>
            <person name="Grimwood J."/>
            <person name="Rokhsar D."/>
            <person name="Stacey G."/>
            <person name="Shoemaker R.C."/>
            <person name="Jackson S.A."/>
        </authorList>
    </citation>
    <scope>NUCLEOTIDE SEQUENCE [LARGE SCALE GENOMIC DNA]</scope>
    <source>
        <strain evidence="3">cv. Williams 82</strain>
        <tissue evidence="2">Callus</tissue>
    </source>
</reference>
<dbReference type="AlphaFoldDB" id="A0A0R0LAQ0"/>
<dbReference type="Proteomes" id="UP000008827">
    <property type="component" value="Chromosome 2"/>
</dbReference>
<evidence type="ECO:0000313" key="4">
    <source>
        <dbReference type="Proteomes" id="UP000008827"/>
    </source>
</evidence>
<sequence length="113" mass="13102">MILLSQRKKKQERKTLYSCFSISNLIIICLQQKSLLQKKFPCWEKIKMIFPYLCFFISFGKQCFARFVCVVMRSSIAFLSLTLMKTVTVPILFSLPPSATSLITHLLFSSTDF</sequence>
<dbReference type="EMBL" id="CM000835">
    <property type="protein sequence ID" value="KRH72863.1"/>
    <property type="molecule type" value="Genomic_DNA"/>
</dbReference>
<accession>A0A0R0LAQ0</accession>
<evidence type="ECO:0000313" key="3">
    <source>
        <dbReference type="EnsemblPlants" id="KRH72863"/>
    </source>
</evidence>
<evidence type="ECO:0000256" key="1">
    <source>
        <dbReference type="SAM" id="Phobius"/>
    </source>
</evidence>
<keyword evidence="1" id="KW-0472">Membrane</keyword>